<protein>
    <recommendedName>
        <fullName evidence="1">PB1-like domain-containing protein</fullName>
    </recommendedName>
</protein>
<organism evidence="2 3">
    <name type="scientific">Sesamum alatum</name>
    <dbReference type="NCBI Taxonomy" id="300844"/>
    <lineage>
        <taxon>Eukaryota</taxon>
        <taxon>Viridiplantae</taxon>
        <taxon>Streptophyta</taxon>
        <taxon>Embryophyta</taxon>
        <taxon>Tracheophyta</taxon>
        <taxon>Spermatophyta</taxon>
        <taxon>Magnoliopsida</taxon>
        <taxon>eudicotyledons</taxon>
        <taxon>Gunneridae</taxon>
        <taxon>Pentapetalae</taxon>
        <taxon>asterids</taxon>
        <taxon>lamiids</taxon>
        <taxon>Lamiales</taxon>
        <taxon>Pedaliaceae</taxon>
        <taxon>Sesamum</taxon>
    </lineage>
</organism>
<proteinExistence type="predicted"/>
<keyword evidence="3" id="KW-1185">Reference proteome</keyword>
<evidence type="ECO:0000313" key="3">
    <source>
        <dbReference type="Proteomes" id="UP001293254"/>
    </source>
</evidence>
<comment type="caution">
    <text evidence="2">The sequence shown here is derived from an EMBL/GenBank/DDBJ whole genome shotgun (WGS) entry which is preliminary data.</text>
</comment>
<dbReference type="Proteomes" id="UP001293254">
    <property type="component" value="Unassembled WGS sequence"/>
</dbReference>
<gene>
    <name evidence="2" type="ORF">Salat_0711000</name>
</gene>
<evidence type="ECO:0000313" key="2">
    <source>
        <dbReference type="EMBL" id="KAK4435476.1"/>
    </source>
</evidence>
<feature type="domain" description="PB1-like" evidence="1">
    <location>
        <begin position="23"/>
        <end position="113"/>
    </location>
</feature>
<dbReference type="AlphaFoldDB" id="A0AAE1YSM5"/>
<dbReference type="EMBL" id="JACGWO010000002">
    <property type="protein sequence ID" value="KAK4435476.1"/>
    <property type="molecule type" value="Genomic_DNA"/>
</dbReference>
<reference evidence="2" key="2">
    <citation type="journal article" date="2024" name="Plant">
        <title>Genomic evolution and insights into agronomic trait innovations of Sesamum species.</title>
        <authorList>
            <person name="Miao H."/>
            <person name="Wang L."/>
            <person name="Qu L."/>
            <person name="Liu H."/>
            <person name="Sun Y."/>
            <person name="Le M."/>
            <person name="Wang Q."/>
            <person name="Wei S."/>
            <person name="Zheng Y."/>
            <person name="Lin W."/>
            <person name="Duan Y."/>
            <person name="Cao H."/>
            <person name="Xiong S."/>
            <person name="Wang X."/>
            <person name="Wei L."/>
            <person name="Li C."/>
            <person name="Ma Q."/>
            <person name="Ju M."/>
            <person name="Zhao R."/>
            <person name="Li G."/>
            <person name="Mu C."/>
            <person name="Tian Q."/>
            <person name="Mei H."/>
            <person name="Zhang T."/>
            <person name="Gao T."/>
            <person name="Zhang H."/>
        </authorList>
    </citation>
    <scope>NUCLEOTIDE SEQUENCE</scope>
    <source>
        <strain evidence="2">3651</strain>
    </source>
</reference>
<evidence type="ECO:0000259" key="1">
    <source>
        <dbReference type="Pfam" id="PF26130"/>
    </source>
</evidence>
<accession>A0AAE1YSM5</accession>
<sequence>MSLRHQVLVDFPDPKYAKYGNEPFVTIVMYHGGSIVHSPKPEYMGGTKCKFDFVDVFRISVEYLNTLGEKLGYQGPKSFYRLHLNTFRPLKYQTEIVSFTEGYSPHNTVFTIYLVCGETPNVEPQTEINVNKGKGVVVDDGDDTDLADDEWDEVFKIVDSVAEGIGQGDGQVESQNHGDA</sequence>
<dbReference type="InterPro" id="IPR058594">
    <property type="entry name" value="PB1-like_dom_pln"/>
</dbReference>
<reference evidence="2" key="1">
    <citation type="submission" date="2020-06" db="EMBL/GenBank/DDBJ databases">
        <authorList>
            <person name="Li T."/>
            <person name="Hu X."/>
            <person name="Zhang T."/>
            <person name="Song X."/>
            <person name="Zhang H."/>
            <person name="Dai N."/>
            <person name="Sheng W."/>
            <person name="Hou X."/>
            <person name="Wei L."/>
        </authorList>
    </citation>
    <scope>NUCLEOTIDE SEQUENCE</scope>
    <source>
        <strain evidence="2">3651</strain>
        <tissue evidence="2">Leaf</tissue>
    </source>
</reference>
<name>A0AAE1YSM5_9LAMI</name>
<dbReference type="Pfam" id="PF26130">
    <property type="entry name" value="PB1-like"/>
    <property type="match status" value="1"/>
</dbReference>